<evidence type="ECO:0000256" key="6">
    <source>
        <dbReference type="ARBA" id="ARBA00023136"/>
    </source>
</evidence>
<protein>
    <recommendedName>
        <fullName evidence="10">Major facilitator superfamily domain-containing protein</fullName>
    </recommendedName>
</protein>
<organism evidence="8 9">
    <name type="scientific">Aspergillus bertholletiae</name>
    <dbReference type="NCBI Taxonomy" id="1226010"/>
    <lineage>
        <taxon>Eukaryota</taxon>
        <taxon>Fungi</taxon>
        <taxon>Dikarya</taxon>
        <taxon>Ascomycota</taxon>
        <taxon>Pezizomycotina</taxon>
        <taxon>Eurotiomycetes</taxon>
        <taxon>Eurotiomycetidae</taxon>
        <taxon>Eurotiales</taxon>
        <taxon>Aspergillaceae</taxon>
        <taxon>Aspergillus</taxon>
        <taxon>Aspergillus subgen. Circumdati</taxon>
    </lineage>
</organism>
<name>A0A5N7AVX5_9EURO</name>
<dbReference type="Proteomes" id="UP000326198">
    <property type="component" value="Unassembled WGS sequence"/>
</dbReference>
<keyword evidence="4 7" id="KW-0812">Transmembrane</keyword>
<evidence type="ECO:0000256" key="1">
    <source>
        <dbReference type="ARBA" id="ARBA00004141"/>
    </source>
</evidence>
<evidence type="ECO:0000256" key="4">
    <source>
        <dbReference type="ARBA" id="ARBA00022692"/>
    </source>
</evidence>
<evidence type="ECO:0000256" key="3">
    <source>
        <dbReference type="ARBA" id="ARBA00022448"/>
    </source>
</evidence>
<accession>A0A5N7AVX5</accession>
<dbReference type="EMBL" id="ML736300">
    <property type="protein sequence ID" value="KAE8373893.1"/>
    <property type="molecule type" value="Genomic_DNA"/>
</dbReference>
<dbReference type="OrthoDB" id="10021397at2759"/>
<dbReference type="SUPFAM" id="SSF103473">
    <property type="entry name" value="MFS general substrate transporter"/>
    <property type="match status" value="1"/>
</dbReference>
<evidence type="ECO:0000313" key="9">
    <source>
        <dbReference type="Proteomes" id="UP000326198"/>
    </source>
</evidence>
<comment type="subcellular location">
    <subcellularLocation>
        <location evidence="1">Membrane</location>
        <topology evidence="1">Multi-pass membrane protein</topology>
    </subcellularLocation>
</comment>
<dbReference type="PANTHER" id="PTHR23501">
    <property type="entry name" value="MAJOR FACILITATOR SUPERFAMILY"/>
    <property type="match status" value="1"/>
</dbReference>
<dbReference type="GO" id="GO:0005886">
    <property type="term" value="C:plasma membrane"/>
    <property type="evidence" value="ECO:0007669"/>
    <property type="project" value="TreeGrafter"/>
</dbReference>
<feature type="transmembrane region" description="Helical" evidence="7">
    <location>
        <begin position="39"/>
        <end position="65"/>
    </location>
</feature>
<dbReference type="InterPro" id="IPR036259">
    <property type="entry name" value="MFS_trans_sf"/>
</dbReference>
<keyword evidence="9" id="KW-1185">Reference proteome</keyword>
<evidence type="ECO:0008006" key="10">
    <source>
        <dbReference type="Google" id="ProtNLM"/>
    </source>
</evidence>
<evidence type="ECO:0000256" key="7">
    <source>
        <dbReference type="SAM" id="Phobius"/>
    </source>
</evidence>
<comment type="similarity">
    <text evidence="2">Belongs to the major facilitator superfamily. TCR/Tet family.</text>
</comment>
<gene>
    <name evidence="8" type="ORF">BDV26DRAFT_54726</name>
</gene>
<evidence type="ECO:0000256" key="5">
    <source>
        <dbReference type="ARBA" id="ARBA00022989"/>
    </source>
</evidence>
<dbReference type="AlphaFoldDB" id="A0A5N7AVX5"/>
<evidence type="ECO:0000256" key="2">
    <source>
        <dbReference type="ARBA" id="ARBA00007520"/>
    </source>
</evidence>
<dbReference type="PANTHER" id="PTHR23501:SF12">
    <property type="entry name" value="MAJOR FACILITATOR SUPERFAMILY (MFS) PROFILE DOMAIN-CONTAINING PROTEIN-RELATED"/>
    <property type="match status" value="1"/>
</dbReference>
<keyword evidence="6 7" id="KW-0472">Membrane</keyword>
<reference evidence="8 9" key="1">
    <citation type="submission" date="2019-04" db="EMBL/GenBank/DDBJ databases">
        <title>Friends and foes A comparative genomics studyof 23 Aspergillus species from section Flavi.</title>
        <authorList>
            <consortium name="DOE Joint Genome Institute"/>
            <person name="Kjaerbolling I."/>
            <person name="Vesth T."/>
            <person name="Frisvad J.C."/>
            <person name="Nybo J.L."/>
            <person name="Theobald S."/>
            <person name="Kildgaard S."/>
            <person name="Isbrandt T."/>
            <person name="Kuo A."/>
            <person name="Sato A."/>
            <person name="Lyhne E.K."/>
            <person name="Kogle M.E."/>
            <person name="Wiebenga A."/>
            <person name="Kun R.S."/>
            <person name="Lubbers R.J."/>
            <person name="Makela M.R."/>
            <person name="Barry K."/>
            <person name="Chovatia M."/>
            <person name="Clum A."/>
            <person name="Daum C."/>
            <person name="Haridas S."/>
            <person name="He G."/>
            <person name="LaButti K."/>
            <person name="Lipzen A."/>
            <person name="Mondo S."/>
            <person name="Riley R."/>
            <person name="Salamov A."/>
            <person name="Simmons B.A."/>
            <person name="Magnuson J.K."/>
            <person name="Henrissat B."/>
            <person name="Mortensen U.H."/>
            <person name="Larsen T.O."/>
            <person name="Devries R.P."/>
            <person name="Grigoriev I.V."/>
            <person name="Machida M."/>
            <person name="Baker S.E."/>
            <person name="Andersen M.R."/>
        </authorList>
    </citation>
    <scope>NUCLEOTIDE SEQUENCE [LARGE SCALE GENOMIC DNA]</scope>
    <source>
        <strain evidence="8 9">IBT 29228</strain>
    </source>
</reference>
<keyword evidence="5 7" id="KW-1133">Transmembrane helix</keyword>
<keyword evidence="3" id="KW-0813">Transport</keyword>
<feature type="transmembrane region" description="Helical" evidence="7">
    <location>
        <begin position="115"/>
        <end position="138"/>
    </location>
</feature>
<evidence type="ECO:0000313" key="8">
    <source>
        <dbReference type="EMBL" id="KAE8373893.1"/>
    </source>
</evidence>
<feature type="transmembrane region" description="Helical" evidence="7">
    <location>
        <begin position="77"/>
        <end position="103"/>
    </location>
</feature>
<sequence length="171" mass="18720">MGQLSPVIVACHLSSYQHYIPIYFQYTEGDNAIRSAVRLLPFICMLVVAIRGSGVTMSRIGYFLMSTIVEKHTSPSVIYSLELVLGLGAGLYIQVAFFVIQAVTPPSDNVDGLTLMILAQLTGMTLGLSTTGAICHGIPNETARLMYRELWGRCRNHPGLPCRTILVHHAV</sequence>
<dbReference type="GO" id="GO:0022857">
    <property type="term" value="F:transmembrane transporter activity"/>
    <property type="evidence" value="ECO:0007669"/>
    <property type="project" value="TreeGrafter"/>
</dbReference>
<proteinExistence type="inferred from homology"/>